<name>A0A501XHF8_9SPHN</name>
<comment type="pathway">
    <text evidence="6">Cofactor metabolism; pyridoxal 5'-phosphate salvage; pyridoxal 5'-phosphate from pyridoxamine 5'-phosphate: step 1/1.</text>
</comment>
<dbReference type="PANTHER" id="PTHR10851">
    <property type="entry name" value="PYRIDOXINE-5-PHOSPHATE OXIDASE"/>
    <property type="match status" value="1"/>
</dbReference>
<dbReference type="Pfam" id="PF10590">
    <property type="entry name" value="PNP_phzG_C"/>
    <property type="match status" value="1"/>
</dbReference>
<keyword evidence="11" id="KW-1185">Reference proteome</keyword>
<dbReference type="NCBIfam" id="NF004231">
    <property type="entry name" value="PRK05679.1"/>
    <property type="match status" value="1"/>
</dbReference>
<comment type="catalytic activity">
    <reaction evidence="6">
        <text>pyridoxine 5'-phosphate + O2 = pyridoxal 5'-phosphate + H2O2</text>
        <dbReference type="Rhea" id="RHEA:15149"/>
        <dbReference type="ChEBI" id="CHEBI:15379"/>
        <dbReference type="ChEBI" id="CHEBI:16240"/>
        <dbReference type="ChEBI" id="CHEBI:58589"/>
        <dbReference type="ChEBI" id="CHEBI:597326"/>
        <dbReference type="EC" id="1.4.3.5"/>
    </reaction>
</comment>
<feature type="domain" description="Pyridoxine 5'-phosphate oxidase dimerisation C-terminal" evidence="9">
    <location>
        <begin position="154"/>
        <end position="194"/>
    </location>
</feature>
<feature type="binding site" evidence="6 7">
    <location>
        <begin position="44"/>
        <end position="49"/>
    </location>
    <ligand>
        <name>FMN</name>
        <dbReference type="ChEBI" id="CHEBI:58210"/>
    </ligand>
</feature>
<dbReference type="AlphaFoldDB" id="A0A501XHF8"/>
<dbReference type="Pfam" id="PF01243">
    <property type="entry name" value="PNPOx_N"/>
    <property type="match status" value="1"/>
</dbReference>
<accession>A0A501XHF8</accession>
<organism evidence="10 11">
    <name type="scientific">Sandaracinobacter neustonicus</name>
    <dbReference type="NCBI Taxonomy" id="1715348"/>
    <lineage>
        <taxon>Bacteria</taxon>
        <taxon>Pseudomonadati</taxon>
        <taxon>Pseudomonadota</taxon>
        <taxon>Alphaproteobacteria</taxon>
        <taxon>Sphingomonadales</taxon>
        <taxon>Sphingosinicellaceae</taxon>
        <taxon>Sandaracinobacter</taxon>
    </lineage>
</organism>
<comment type="subunit">
    <text evidence="6">Homodimer.</text>
</comment>
<comment type="function">
    <text evidence="6">Catalyzes the oxidation of either pyridoxine 5'-phosphate (PNP) or pyridoxamine 5'-phosphate (PMP) into pyridoxal 5'-phosphate (PLP).</text>
</comment>
<feature type="binding site" evidence="6 7">
    <location>
        <position position="88"/>
    </location>
    <ligand>
        <name>FMN</name>
        <dbReference type="ChEBI" id="CHEBI:58210"/>
    </ligand>
</feature>
<dbReference type="PANTHER" id="PTHR10851:SF0">
    <property type="entry name" value="PYRIDOXINE-5'-PHOSPHATE OXIDASE"/>
    <property type="match status" value="1"/>
</dbReference>
<dbReference type="NCBIfam" id="TIGR00558">
    <property type="entry name" value="pdxH"/>
    <property type="match status" value="1"/>
</dbReference>
<evidence type="ECO:0000256" key="3">
    <source>
        <dbReference type="ARBA" id="ARBA00022643"/>
    </source>
</evidence>
<dbReference type="InterPro" id="IPR000659">
    <property type="entry name" value="Pyridox_Oxase"/>
</dbReference>
<feature type="binding site" evidence="6 7">
    <location>
        <position position="177"/>
    </location>
    <ligand>
        <name>FMN</name>
        <dbReference type="ChEBI" id="CHEBI:58210"/>
    </ligand>
</feature>
<dbReference type="EMBL" id="VFSU01000028">
    <property type="protein sequence ID" value="TPE60071.1"/>
    <property type="molecule type" value="Genomic_DNA"/>
</dbReference>
<keyword evidence="3 6" id="KW-0288">FMN</keyword>
<dbReference type="RefSeq" id="WP_140928597.1">
    <property type="nucleotide sequence ID" value="NZ_VFSU01000028.1"/>
</dbReference>
<comment type="pathway">
    <text evidence="6">Cofactor metabolism; pyridoxal 5'-phosphate salvage; pyridoxal 5'-phosphate from pyridoxine 5'-phosphate: step 1/1.</text>
</comment>
<dbReference type="SUPFAM" id="SSF50475">
    <property type="entry name" value="FMN-binding split barrel"/>
    <property type="match status" value="1"/>
</dbReference>
<keyword evidence="4 6" id="KW-0560">Oxidoreductase</keyword>
<dbReference type="GO" id="GO:0008615">
    <property type="term" value="P:pyridoxine biosynthetic process"/>
    <property type="evidence" value="ECO:0007669"/>
    <property type="project" value="UniProtKB-UniRule"/>
</dbReference>
<evidence type="ECO:0000256" key="6">
    <source>
        <dbReference type="HAMAP-Rule" id="MF_01629"/>
    </source>
</evidence>
<dbReference type="InterPro" id="IPR011576">
    <property type="entry name" value="Pyridox_Oxase_N"/>
</dbReference>
<proteinExistence type="inferred from homology"/>
<evidence type="ECO:0000313" key="11">
    <source>
        <dbReference type="Proteomes" id="UP000319897"/>
    </source>
</evidence>
<dbReference type="InterPro" id="IPR012349">
    <property type="entry name" value="Split_barrel_FMN-bd"/>
</dbReference>
<evidence type="ECO:0000259" key="9">
    <source>
        <dbReference type="Pfam" id="PF10590"/>
    </source>
</evidence>
<feature type="binding site" evidence="6 7">
    <location>
        <position position="66"/>
    </location>
    <ligand>
        <name>FMN</name>
        <dbReference type="ChEBI" id="CHEBI:58210"/>
    </ligand>
</feature>
<evidence type="ECO:0000256" key="5">
    <source>
        <dbReference type="ARBA" id="ARBA00023096"/>
    </source>
</evidence>
<dbReference type="GO" id="GO:0004733">
    <property type="term" value="F:pyridoxamine phosphate oxidase activity"/>
    <property type="evidence" value="ECO:0007669"/>
    <property type="project" value="UniProtKB-UniRule"/>
</dbReference>
<evidence type="ECO:0000256" key="4">
    <source>
        <dbReference type="ARBA" id="ARBA00023002"/>
    </source>
</evidence>
<keyword evidence="5 6" id="KW-0664">Pyridoxine biosynthesis</keyword>
<evidence type="ECO:0000256" key="7">
    <source>
        <dbReference type="PIRSR" id="PIRSR000190-2"/>
    </source>
</evidence>
<feature type="domain" description="Pyridoxamine 5'-phosphate oxidase N-terminal" evidence="8">
    <location>
        <begin position="14"/>
        <end position="140"/>
    </location>
</feature>
<evidence type="ECO:0000256" key="1">
    <source>
        <dbReference type="ARBA" id="ARBA00007301"/>
    </source>
</evidence>
<evidence type="ECO:0000256" key="2">
    <source>
        <dbReference type="ARBA" id="ARBA00022630"/>
    </source>
</evidence>
<reference evidence="10 11" key="1">
    <citation type="submission" date="2019-06" db="EMBL/GenBank/DDBJ databases">
        <authorList>
            <person name="Lee I."/>
            <person name="Jang G.I."/>
            <person name="Hwang C.Y."/>
        </authorList>
    </citation>
    <scope>NUCLEOTIDE SEQUENCE [LARGE SCALE GENOMIC DNA]</scope>
    <source>
        <strain evidence="10 11">PAMC 28131</strain>
    </source>
</reference>
<comment type="cofactor">
    <cofactor evidence="6 7">
        <name>FMN</name>
        <dbReference type="ChEBI" id="CHEBI:58210"/>
    </cofactor>
    <text evidence="6 7">Binds 1 FMN per subunit.</text>
</comment>
<comment type="caution">
    <text evidence="6">Lacks conserved residue(s) required for the propagation of feature annotation.</text>
</comment>
<keyword evidence="2 6" id="KW-0285">Flavoprotein</keyword>
<comment type="catalytic activity">
    <reaction evidence="6">
        <text>pyridoxamine 5'-phosphate + O2 + H2O = pyridoxal 5'-phosphate + H2O2 + NH4(+)</text>
        <dbReference type="Rhea" id="RHEA:15817"/>
        <dbReference type="ChEBI" id="CHEBI:15377"/>
        <dbReference type="ChEBI" id="CHEBI:15379"/>
        <dbReference type="ChEBI" id="CHEBI:16240"/>
        <dbReference type="ChEBI" id="CHEBI:28938"/>
        <dbReference type="ChEBI" id="CHEBI:58451"/>
        <dbReference type="ChEBI" id="CHEBI:597326"/>
        <dbReference type="EC" id="1.4.3.5"/>
    </reaction>
</comment>
<sequence length="194" mass="21947">MTDPYALFGDWFAEAQAAEVNDANACALATVELRGDELPLPDVRIVLMKSYDAGGFLLFTNYDSAKGRQIRQCPMAALDFHWKSLRKQVRVRGSIGRATLAESDAYFATRPRESQLSAWASSQSEPLDARETFEARLDTMAARFPGEVPRPNNWGGYRLVPNSIEFWEDRPGRQHWRTRFVKTPGGWESGLLYP</sequence>
<feature type="binding site" evidence="6 7">
    <location>
        <begin position="123"/>
        <end position="124"/>
    </location>
    <ligand>
        <name>FMN</name>
        <dbReference type="ChEBI" id="CHEBI:58210"/>
    </ligand>
</feature>
<comment type="caution">
    <text evidence="10">The sequence shown here is derived from an EMBL/GenBank/DDBJ whole genome shotgun (WGS) entry which is preliminary data.</text>
</comment>
<protein>
    <recommendedName>
        <fullName evidence="6">Pyridoxine/pyridoxamine 5'-phosphate oxidase</fullName>
        <ecNumber evidence="6">1.4.3.5</ecNumber>
    </recommendedName>
    <alternativeName>
        <fullName evidence="6">PNP/PMP oxidase</fullName>
        <shortName evidence="6">PNPOx</shortName>
    </alternativeName>
    <alternativeName>
        <fullName evidence="6">Pyridoxal 5'-phosphate synthase</fullName>
    </alternativeName>
</protein>
<evidence type="ECO:0000313" key="10">
    <source>
        <dbReference type="EMBL" id="TPE60071.1"/>
    </source>
</evidence>
<dbReference type="Proteomes" id="UP000319897">
    <property type="component" value="Unassembled WGS sequence"/>
</dbReference>
<evidence type="ECO:0000259" key="8">
    <source>
        <dbReference type="Pfam" id="PF01243"/>
    </source>
</evidence>
<feature type="binding site" evidence="6">
    <location>
        <position position="110"/>
    </location>
    <ligand>
        <name>substrate</name>
    </ligand>
</feature>
<feature type="binding site" evidence="6">
    <location>
        <position position="49"/>
    </location>
    <ligand>
        <name>substrate</name>
    </ligand>
</feature>
<comment type="similarity">
    <text evidence="1 6">Belongs to the pyridoxamine 5'-phosphate oxidase family.</text>
</comment>
<dbReference type="PIRSF" id="PIRSF000190">
    <property type="entry name" value="Pyd_amn-ph_oxd"/>
    <property type="match status" value="1"/>
</dbReference>
<feature type="binding site" evidence="6">
    <location>
        <begin position="173"/>
        <end position="175"/>
    </location>
    <ligand>
        <name>substrate</name>
    </ligand>
</feature>
<feature type="binding site" evidence="6 7">
    <location>
        <position position="167"/>
    </location>
    <ligand>
        <name>FMN</name>
        <dbReference type="ChEBI" id="CHEBI:58210"/>
    </ligand>
</feature>
<dbReference type="EC" id="1.4.3.5" evidence="6"/>
<dbReference type="HAMAP" id="MF_01629">
    <property type="entry name" value="PdxH"/>
    <property type="match status" value="1"/>
</dbReference>
<dbReference type="InterPro" id="IPR019576">
    <property type="entry name" value="Pyridoxamine_oxidase_dimer_C"/>
</dbReference>
<dbReference type="Gene3D" id="2.30.110.10">
    <property type="entry name" value="Electron Transport, Fmn-binding Protein, Chain A"/>
    <property type="match status" value="1"/>
</dbReference>
<feature type="binding site" evidence="6">
    <location>
        <position position="106"/>
    </location>
    <ligand>
        <name>substrate</name>
    </ligand>
</feature>
<dbReference type="UniPathway" id="UPA01068">
    <property type="reaction ID" value="UER00304"/>
</dbReference>
<dbReference type="OrthoDB" id="9780392at2"/>
<feature type="binding site" evidence="6 7">
    <location>
        <begin position="59"/>
        <end position="60"/>
    </location>
    <ligand>
        <name>FMN</name>
        <dbReference type="ChEBI" id="CHEBI:58210"/>
    </ligand>
</feature>
<gene>
    <name evidence="6 10" type="primary">pdxH</name>
    <name evidence="10" type="ORF">FJQ54_11685</name>
</gene>
<dbReference type="GO" id="GO:0010181">
    <property type="term" value="F:FMN binding"/>
    <property type="evidence" value="ECO:0007669"/>
    <property type="project" value="UniProtKB-UniRule"/>
</dbReference>
<feature type="binding site" evidence="6">
    <location>
        <position position="114"/>
    </location>
    <ligand>
        <name>substrate</name>
    </ligand>
</feature>